<dbReference type="RefSeq" id="WP_042449508.1">
    <property type="nucleotide sequence ID" value="NZ_BBPN01000016.1"/>
</dbReference>
<name>A0A1H8BPA1_STRJI</name>
<gene>
    <name evidence="2" type="ORF">SAMN05414137_1714</name>
</gene>
<dbReference type="AlphaFoldDB" id="A0A1H8BPA1"/>
<keyword evidence="1" id="KW-0472">Membrane</keyword>
<keyword evidence="1" id="KW-1133">Transmembrane helix</keyword>
<dbReference type="STRING" id="235985.SAMN05414137_1714"/>
<feature type="transmembrane region" description="Helical" evidence="1">
    <location>
        <begin position="48"/>
        <end position="70"/>
    </location>
</feature>
<keyword evidence="3" id="KW-1185">Reference proteome</keyword>
<protein>
    <submittedName>
        <fullName evidence="2">Uncharacterized protein</fullName>
    </submittedName>
</protein>
<evidence type="ECO:0000313" key="2">
    <source>
        <dbReference type="EMBL" id="SEM83858.1"/>
    </source>
</evidence>
<dbReference type="EMBL" id="FOAZ01000071">
    <property type="protein sequence ID" value="SEM83858.1"/>
    <property type="molecule type" value="Genomic_DNA"/>
</dbReference>
<dbReference type="Proteomes" id="UP000183015">
    <property type="component" value="Unassembled WGS sequence"/>
</dbReference>
<proteinExistence type="predicted"/>
<reference evidence="3" key="1">
    <citation type="submission" date="2016-10" db="EMBL/GenBank/DDBJ databases">
        <authorList>
            <person name="Varghese N."/>
        </authorList>
    </citation>
    <scope>NUCLEOTIDE SEQUENCE [LARGE SCALE GENOMIC DNA]</scope>
    <source>
        <strain evidence="3">DSM 45096 / BCRC 16803 / CGMCC 4.1857 / CIP 109030 / JCM 12277 / KCTC 19219 / NBRC 100920 / 33214</strain>
    </source>
</reference>
<keyword evidence="1" id="KW-0812">Transmembrane</keyword>
<accession>A0A1H8BPA1</accession>
<organism evidence="2 3">
    <name type="scientific">Streptacidiphilus jiangxiensis</name>
    <dbReference type="NCBI Taxonomy" id="235985"/>
    <lineage>
        <taxon>Bacteria</taxon>
        <taxon>Bacillati</taxon>
        <taxon>Actinomycetota</taxon>
        <taxon>Actinomycetes</taxon>
        <taxon>Kitasatosporales</taxon>
        <taxon>Streptomycetaceae</taxon>
        <taxon>Streptacidiphilus</taxon>
    </lineage>
</organism>
<sequence>MSPIDKAKLAVYRLPETLGYAAVVAWAASRMESLKEERERGDVSITTVIIWVAGITLALAIATVITVTLLNKYKSKLSSQ</sequence>
<dbReference type="OrthoDB" id="4241320at2"/>
<evidence type="ECO:0000256" key="1">
    <source>
        <dbReference type="SAM" id="Phobius"/>
    </source>
</evidence>
<evidence type="ECO:0000313" key="3">
    <source>
        <dbReference type="Proteomes" id="UP000183015"/>
    </source>
</evidence>